<organism evidence="1 2">
    <name type="scientific">Sphingomonas glacialis</name>
    <dbReference type="NCBI Taxonomy" id="658225"/>
    <lineage>
        <taxon>Bacteria</taxon>
        <taxon>Pseudomonadati</taxon>
        <taxon>Pseudomonadota</taxon>
        <taxon>Alphaproteobacteria</taxon>
        <taxon>Sphingomonadales</taxon>
        <taxon>Sphingomonadaceae</taxon>
        <taxon>Sphingomonas</taxon>
    </lineage>
</organism>
<protein>
    <submittedName>
        <fullName evidence="1">DUF4160 domain-containing protein</fullName>
    </submittedName>
</protein>
<dbReference type="Pfam" id="PF13711">
    <property type="entry name" value="DUF4160"/>
    <property type="match status" value="1"/>
</dbReference>
<proteinExistence type="predicted"/>
<dbReference type="InterPro" id="IPR025427">
    <property type="entry name" value="DUF4160"/>
</dbReference>
<evidence type="ECO:0000313" key="2">
    <source>
        <dbReference type="Proteomes" id="UP000319931"/>
    </source>
</evidence>
<sequence length="76" mass="8560">MYFDDHPPPHMHASYQGLEAFVAIETGEIVTGTLPKEAAKLVKQWTLDHHDELMANWHRGVALMPMEMISGADNDD</sequence>
<dbReference type="OrthoDB" id="122670at2"/>
<gene>
    <name evidence="1" type="ORF">EAH76_18305</name>
</gene>
<evidence type="ECO:0000313" key="1">
    <source>
        <dbReference type="EMBL" id="TPG49819.1"/>
    </source>
</evidence>
<name>A0A502FKA9_9SPHN</name>
<accession>A0A502FKA9</accession>
<keyword evidence="2" id="KW-1185">Reference proteome</keyword>
<comment type="caution">
    <text evidence="1">The sequence shown here is derived from an EMBL/GenBank/DDBJ whole genome shotgun (WGS) entry which is preliminary data.</text>
</comment>
<dbReference type="EMBL" id="RCZC01000006">
    <property type="protein sequence ID" value="TPG49819.1"/>
    <property type="molecule type" value="Genomic_DNA"/>
</dbReference>
<dbReference type="AlphaFoldDB" id="A0A502FKA9"/>
<reference evidence="1 2" key="1">
    <citation type="journal article" date="2019" name="Environ. Microbiol.">
        <title>Species interactions and distinct microbial communities in high Arctic permafrost affected cryosols are associated with the CH4 and CO2 gas fluxes.</title>
        <authorList>
            <person name="Altshuler I."/>
            <person name="Hamel J."/>
            <person name="Turney S."/>
            <person name="Magnuson E."/>
            <person name="Levesque R."/>
            <person name="Greer C."/>
            <person name="Whyte L.G."/>
        </authorList>
    </citation>
    <scope>NUCLEOTIDE SEQUENCE [LARGE SCALE GENOMIC DNA]</scope>
    <source>
        <strain evidence="1 2">E6.1</strain>
    </source>
</reference>
<dbReference type="Proteomes" id="UP000319931">
    <property type="component" value="Unassembled WGS sequence"/>
</dbReference>